<sequence>MVKENDHDNDPLQTLMNYYSSWYRMKRALALWIRFINYLRGRRSTSKLSVHDVREAEVVLRRSQSVDFASEIRRLRSDKPVKVASSLRQLNPFLDSKGLLRVGGRLRAHLSANSHPYILSGEPCYCYGR</sequence>
<dbReference type="EMBL" id="JAIZAY010000010">
    <property type="protein sequence ID" value="KAJ8034437.1"/>
    <property type="molecule type" value="Genomic_DNA"/>
</dbReference>
<evidence type="ECO:0000313" key="1">
    <source>
        <dbReference type="EMBL" id="KAJ8034437.1"/>
    </source>
</evidence>
<dbReference type="OrthoDB" id="5984724at2759"/>
<name>A0A9Q1H3W9_HOLLE</name>
<dbReference type="PANTHER" id="PTHR47331:SF1">
    <property type="entry name" value="GAG-LIKE PROTEIN"/>
    <property type="match status" value="1"/>
</dbReference>
<dbReference type="AlphaFoldDB" id="A0A9Q1H3W9"/>
<comment type="caution">
    <text evidence="1">The sequence shown here is derived from an EMBL/GenBank/DDBJ whole genome shotgun (WGS) entry which is preliminary data.</text>
</comment>
<proteinExistence type="predicted"/>
<keyword evidence="2" id="KW-1185">Reference proteome</keyword>
<dbReference type="PANTHER" id="PTHR47331">
    <property type="entry name" value="PHD-TYPE DOMAIN-CONTAINING PROTEIN"/>
    <property type="match status" value="1"/>
</dbReference>
<protein>
    <submittedName>
        <fullName evidence="1">Uncharacterized protein</fullName>
    </submittedName>
</protein>
<evidence type="ECO:0000313" key="2">
    <source>
        <dbReference type="Proteomes" id="UP001152320"/>
    </source>
</evidence>
<organism evidence="1 2">
    <name type="scientific">Holothuria leucospilota</name>
    <name type="common">Black long sea cucumber</name>
    <name type="synonym">Mertensiothuria leucospilota</name>
    <dbReference type="NCBI Taxonomy" id="206669"/>
    <lineage>
        <taxon>Eukaryota</taxon>
        <taxon>Metazoa</taxon>
        <taxon>Echinodermata</taxon>
        <taxon>Eleutherozoa</taxon>
        <taxon>Echinozoa</taxon>
        <taxon>Holothuroidea</taxon>
        <taxon>Aspidochirotacea</taxon>
        <taxon>Aspidochirotida</taxon>
        <taxon>Holothuriidae</taxon>
        <taxon>Holothuria</taxon>
    </lineage>
</organism>
<accession>A0A9Q1H3W9</accession>
<gene>
    <name evidence="1" type="ORF">HOLleu_21278</name>
</gene>
<dbReference type="Proteomes" id="UP001152320">
    <property type="component" value="Chromosome 10"/>
</dbReference>
<reference evidence="1" key="1">
    <citation type="submission" date="2021-10" db="EMBL/GenBank/DDBJ databases">
        <title>Tropical sea cucumber genome reveals ecological adaptation and Cuvierian tubules defense mechanism.</title>
        <authorList>
            <person name="Chen T."/>
        </authorList>
    </citation>
    <scope>NUCLEOTIDE SEQUENCE</scope>
    <source>
        <strain evidence="1">Nanhai2018</strain>
        <tissue evidence="1">Muscle</tissue>
    </source>
</reference>